<reference evidence="18" key="1">
    <citation type="submission" date="2022-07" db="EMBL/GenBank/DDBJ databases">
        <authorList>
            <person name="Macas J."/>
            <person name="Novak P."/>
            <person name="Neumann P."/>
        </authorList>
    </citation>
    <scope>NUCLEOTIDE SEQUENCE</scope>
</reference>
<dbReference type="Gene3D" id="3.30.200.20">
    <property type="entry name" value="Phosphorylase Kinase, domain 1"/>
    <property type="match status" value="1"/>
</dbReference>
<keyword evidence="6 16" id="KW-0812">Transmembrane</keyword>
<dbReference type="InterPro" id="IPR008271">
    <property type="entry name" value="Ser/Thr_kinase_AS"/>
</dbReference>
<feature type="transmembrane region" description="Helical" evidence="16">
    <location>
        <begin position="20"/>
        <end position="43"/>
    </location>
</feature>
<feature type="region of interest" description="Disordered" evidence="15">
    <location>
        <begin position="700"/>
        <end position="725"/>
    </location>
</feature>
<dbReference type="PROSITE" id="PS50011">
    <property type="entry name" value="PROTEIN_KINASE_DOM"/>
    <property type="match status" value="1"/>
</dbReference>
<evidence type="ECO:0000256" key="6">
    <source>
        <dbReference type="ARBA" id="ARBA00022692"/>
    </source>
</evidence>
<feature type="binding site" evidence="14">
    <location>
        <position position="107"/>
    </location>
    <ligand>
        <name>ATP</name>
        <dbReference type="ChEBI" id="CHEBI:30616"/>
    </ligand>
</feature>
<dbReference type="FunFam" id="1.10.510.10:FF:001023">
    <property type="entry name" value="Os07g0541700 protein"/>
    <property type="match status" value="1"/>
</dbReference>
<keyword evidence="11 16" id="KW-0472">Membrane</keyword>
<comment type="catalytic activity">
    <reaction evidence="12">
        <text>L-threonyl-[protein] + ATP = O-phospho-L-threonyl-[protein] + ADP + H(+)</text>
        <dbReference type="Rhea" id="RHEA:46608"/>
        <dbReference type="Rhea" id="RHEA-COMP:11060"/>
        <dbReference type="Rhea" id="RHEA-COMP:11605"/>
        <dbReference type="ChEBI" id="CHEBI:15378"/>
        <dbReference type="ChEBI" id="CHEBI:30013"/>
        <dbReference type="ChEBI" id="CHEBI:30616"/>
        <dbReference type="ChEBI" id="CHEBI:61977"/>
        <dbReference type="ChEBI" id="CHEBI:456216"/>
        <dbReference type="EC" id="2.7.11.1"/>
    </reaction>
</comment>
<dbReference type="Pfam" id="PF00069">
    <property type="entry name" value="Pkinase"/>
    <property type="match status" value="1"/>
</dbReference>
<feature type="domain" description="Protein kinase" evidence="17">
    <location>
        <begin position="79"/>
        <end position="693"/>
    </location>
</feature>
<sequence length="725" mass="81367">MPSRQPLSADPRTLRLTAIFIAITTLSSLIILFAVFYFGYYLWFFLVHRSRTSPFDSNAPLVKLHRFSYRELKSATRGFSESNAIGKGGSGTVFRGSLRDGKSVVVKLLHCDSPQSEREFQNELQVHGGIKSPLIVTLLGYCVEKRKRLVVYEYMPNRSLQESLFSETNLVGLDWGRRFDIILDVAKALSFLHLECDPPVVHGDVKPSNVLLDSEFKPKLSDFGLSRFKAEEGLEEFGGVDVFSQDIGRSQDLSGNFGTPGTTTVGTLTPPPPRVEGEKVEDFAMALQASSSSSKKSAKISQNVRALGLVNSMSYNAMFEADDRIRNPKGKEVERGSCENGNNYDDELLSSCSIDHSKELDLSIPMGGEDNMAGKALWGRDWWWRQDGSGELCSKDYVMEWIGSQICPSANSAAWDKVKRKCINEKPPSPENLTCSSKIDEVKERSMPGSFQKEFEMERSNNPRKMKEWWKEEHLEELSKKKSGKANKRLNKLKCMSNVVPHFGPGKCFTFIRRSRGRRFVAHKEHAGGDLEGEFSFRRGWKNKTKNSQSVGGGSDLWSGDPFSRELRSNTSMRGTLCYVAPEYGGCGGYLMEKADIYSLGVLILVIVSGRRPLHVLNSPMELEKANLISWCRHLAHSGNILQLVDERLGDEGYNKDEASLCINLALACLQRMPEVRPDIGDIVKILRGEMSLQSLPFEFSPSPPSKLRSRSRRRQKMNSELDSK</sequence>
<dbReference type="GO" id="GO:0005886">
    <property type="term" value="C:plasma membrane"/>
    <property type="evidence" value="ECO:0007669"/>
    <property type="project" value="UniProtKB-SubCell"/>
</dbReference>
<evidence type="ECO:0000256" key="14">
    <source>
        <dbReference type="PROSITE-ProRule" id="PRU10141"/>
    </source>
</evidence>
<feature type="compositionally biased region" description="Basic residues" evidence="15">
    <location>
        <begin position="708"/>
        <end position="717"/>
    </location>
</feature>
<evidence type="ECO:0000256" key="11">
    <source>
        <dbReference type="ARBA" id="ARBA00023136"/>
    </source>
</evidence>
<keyword evidence="4" id="KW-0723">Serine/threonine-protein kinase</keyword>
<evidence type="ECO:0000256" key="16">
    <source>
        <dbReference type="SAM" id="Phobius"/>
    </source>
</evidence>
<keyword evidence="7 14" id="KW-0547">Nucleotide-binding</keyword>
<evidence type="ECO:0000256" key="2">
    <source>
        <dbReference type="ARBA" id="ARBA00012513"/>
    </source>
</evidence>
<keyword evidence="5" id="KW-0808">Transferase</keyword>
<evidence type="ECO:0000256" key="10">
    <source>
        <dbReference type="ARBA" id="ARBA00022989"/>
    </source>
</evidence>
<keyword evidence="19" id="KW-1185">Reference proteome</keyword>
<dbReference type="InterPro" id="IPR000719">
    <property type="entry name" value="Prot_kinase_dom"/>
</dbReference>
<dbReference type="PANTHER" id="PTHR46821">
    <property type="entry name" value="OS07G0586332 PROTEIN"/>
    <property type="match status" value="1"/>
</dbReference>
<evidence type="ECO:0000256" key="1">
    <source>
        <dbReference type="ARBA" id="ARBA00004162"/>
    </source>
</evidence>
<evidence type="ECO:0000256" key="13">
    <source>
        <dbReference type="ARBA" id="ARBA00048679"/>
    </source>
</evidence>
<evidence type="ECO:0000256" key="12">
    <source>
        <dbReference type="ARBA" id="ARBA00047899"/>
    </source>
</evidence>
<evidence type="ECO:0000256" key="7">
    <source>
        <dbReference type="ARBA" id="ARBA00022741"/>
    </source>
</evidence>
<keyword evidence="9 14" id="KW-0067">ATP-binding</keyword>
<dbReference type="GO" id="GO:0005524">
    <property type="term" value="F:ATP binding"/>
    <property type="evidence" value="ECO:0007669"/>
    <property type="project" value="UniProtKB-UniRule"/>
</dbReference>
<dbReference type="SUPFAM" id="SSF56112">
    <property type="entry name" value="Protein kinase-like (PK-like)"/>
    <property type="match status" value="1"/>
</dbReference>
<evidence type="ECO:0000256" key="9">
    <source>
        <dbReference type="ARBA" id="ARBA00022840"/>
    </source>
</evidence>
<dbReference type="AlphaFoldDB" id="A0AAV0CF73"/>
<dbReference type="GO" id="GO:0004674">
    <property type="term" value="F:protein serine/threonine kinase activity"/>
    <property type="evidence" value="ECO:0007669"/>
    <property type="project" value="UniProtKB-KW"/>
</dbReference>
<protein>
    <recommendedName>
        <fullName evidence="2">non-specific serine/threonine protein kinase</fullName>
        <ecNumber evidence="2">2.7.11.1</ecNumber>
    </recommendedName>
</protein>
<evidence type="ECO:0000256" key="3">
    <source>
        <dbReference type="ARBA" id="ARBA00022475"/>
    </source>
</evidence>
<comment type="caution">
    <text evidence="18">The sequence shown here is derived from an EMBL/GenBank/DDBJ whole genome shotgun (WGS) entry which is preliminary data.</text>
</comment>
<dbReference type="EMBL" id="CAMAPF010000030">
    <property type="protein sequence ID" value="CAH9075764.1"/>
    <property type="molecule type" value="Genomic_DNA"/>
</dbReference>
<name>A0AAV0CF73_9ASTE</name>
<dbReference type="Gene3D" id="1.10.510.10">
    <property type="entry name" value="Transferase(Phosphotransferase) domain 1"/>
    <property type="match status" value="2"/>
</dbReference>
<keyword evidence="10 16" id="KW-1133">Transmembrane helix</keyword>
<dbReference type="InterPro" id="IPR011009">
    <property type="entry name" value="Kinase-like_dom_sf"/>
</dbReference>
<evidence type="ECO:0000259" key="17">
    <source>
        <dbReference type="PROSITE" id="PS50011"/>
    </source>
</evidence>
<dbReference type="InterPro" id="IPR044576">
    <property type="entry name" value="At4g25390-like"/>
</dbReference>
<evidence type="ECO:0000256" key="8">
    <source>
        <dbReference type="ARBA" id="ARBA00022777"/>
    </source>
</evidence>
<dbReference type="PANTHER" id="PTHR46821:SF4">
    <property type="entry name" value="OS08G0275200 PROTEIN"/>
    <property type="match status" value="1"/>
</dbReference>
<keyword evidence="8" id="KW-0418">Kinase</keyword>
<feature type="compositionally biased region" description="Low complexity" evidence="15">
    <location>
        <begin position="259"/>
        <end position="268"/>
    </location>
</feature>
<organism evidence="18 19">
    <name type="scientific">Cuscuta epithymum</name>
    <dbReference type="NCBI Taxonomy" id="186058"/>
    <lineage>
        <taxon>Eukaryota</taxon>
        <taxon>Viridiplantae</taxon>
        <taxon>Streptophyta</taxon>
        <taxon>Embryophyta</taxon>
        <taxon>Tracheophyta</taxon>
        <taxon>Spermatophyta</taxon>
        <taxon>Magnoliopsida</taxon>
        <taxon>eudicotyledons</taxon>
        <taxon>Gunneridae</taxon>
        <taxon>Pentapetalae</taxon>
        <taxon>asterids</taxon>
        <taxon>lamiids</taxon>
        <taxon>Solanales</taxon>
        <taxon>Convolvulaceae</taxon>
        <taxon>Cuscuteae</taxon>
        <taxon>Cuscuta</taxon>
        <taxon>Cuscuta subgen. Cuscuta</taxon>
    </lineage>
</organism>
<evidence type="ECO:0000256" key="5">
    <source>
        <dbReference type="ARBA" id="ARBA00022679"/>
    </source>
</evidence>
<dbReference type="FunFam" id="3.30.200.20:FF:000542">
    <property type="entry name" value="Receptor-like serine/threonine-protein kinase At4g25390"/>
    <property type="match status" value="1"/>
</dbReference>
<accession>A0AAV0CF73</accession>
<evidence type="ECO:0000256" key="15">
    <source>
        <dbReference type="SAM" id="MobiDB-lite"/>
    </source>
</evidence>
<comment type="subcellular location">
    <subcellularLocation>
        <location evidence="1">Cell membrane</location>
        <topology evidence="1">Single-pass membrane protein</topology>
    </subcellularLocation>
</comment>
<dbReference type="InterPro" id="IPR017441">
    <property type="entry name" value="Protein_kinase_ATP_BS"/>
</dbReference>
<dbReference type="EC" id="2.7.11.1" evidence="2"/>
<proteinExistence type="predicted"/>
<dbReference type="FunFam" id="1.10.510.10:FF:000780">
    <property type="entry name" value="Receptor-like serine/threonine-protein kinase At4g25390"/>
    <property type="match status" value="1"/>
</dbReference>
<evidence type="ECO:0000256" key="4">
    <source>
        <dbReference type="ARBA" id="ARBA00022527"/>
    </source>
</evidence>
<evidence type="ECO:0000313" key="18">
    <source>
        <dbReference type="EMBL" id="CAH9075764.1"/>
    </source>
</evidence>
<feature type="region of interest" description="Disordered" evidence="15">
    <location>
        <begin position="254"/>
        <end position="273"/>
    </location>
</feature>
<dbReference type="Proteomes" id="UP001152523">
    <property type="component" value="Unassembled WGS sequence"/>
</dbReference>
<keyword evidence="3" id="KW-1003">Cell membrane</keyword>
<comment type="catalytic activity">
    <reaction evidence="13">
        <text>L-seryl-[protein] + ATP = O-phospho-L-seryl-[protein] + ADP + H(+)</text>
        <dbReference type="Rhea" id="RHEA:17989"/>
        <dbReference type="Rhea" id="RHEA-COMP:9863"/>
        <dbReference type="Rhea" id="RHEA-COMP:11604"/>
        <dbReference type="ChEBI" id="CHEBI:15378"/>
        <dbReference type="ChEBI" id="CHEBI:29999"/>
        <dbReference type="ChEBI" id="CHEBI:30616"/>
        <dbReference type="ChEBI" id="CHEBI:83421"/>
        <dbReference type="ChEBI" id="CHEBI:456216"/>
        <dbReference type="EC" id="2.7.11.1"/>
    </reaction>
</comment>
<dbReference type="PROSITE" id="PS00107">
    <property type="entry name" value="PROTEIN_KINASE_ATP"/>
    <property type="match status" value="1"/>
</dbReference>
<evidence type="ECO:0000313" key="19">
    <source>
        <dbReference type="Proteomes" id="UP001152523"/>
    </source>
</evidence>
<gene>
    <name evidence="18" type="ORF">CEPIT_LOCUS5645</name>
</gene>
<dbReference type="PROSITE" id="PS00108">
    <property type="entry name" value="PROTEIN_KINASE_ST"/>
    <property type="match status" value="1"/>
</dbReference>
<dbReference type="SMART" id="SM00220">
    <property type="entry name" value="S_TKc"/>
    <property type="match status" value="1"/>
</dbReference>